<evidence type="ECO:0000313" key="1">
    <source>
        <dbReference type="EMBL" id="MQY10261.1"/>
    </source>
</evidence>
<name>A0A7K0C9X9_9ACTN</name>
<dbReference type="Proteomes" id="UP000466345">
    <property type="component" value="Unassembled WGS sequence"/>
</dbReference>
<evidence type="ECO:0000313" key="2">
    <source>
        <dbReference type="Proteomes" id="UP000466345"/>
    </source>
</evidence>
<comment type="caution">
    <text evidence="1">The sequence shown here is derived from an EMBL/GenBank/DDBJ whole genome shotgun (WGS) entry which is preliminary data.</text>
</comment>
<protein>
    <submittedName>
        <fullName evidence="1">Uncharacterized protein</fullName>
    </submittedName>
</protein>
<sequence length="87" mass="9851">MSGHYELFLAVDLPPDLPEPVLLELRWLLGQGDRPAELMSADWESWGDAWEAFAGDPETQRFDGMVRHEDGFDVVDVRPVGQPMPSR</sequence>
<proteinExistence type="predicted"/>
<dbReference type="EMBL" id="WEGJ01000001">
    <property type="protein sequence ID" value="MQY10261.1"/>
    <property type="molecule type" value="Genomic_DNA"/>
</dbReference>
<reference evidence="1 2" key="1">
    <citation type="submission" date="2019-10" db="EMBL/GenBank/DDBJ databases">
        <title>Streptomyces smaragdinus sp. nov. and Streptomyces fabii sp. nov., isolated from the gut of fungus growing-termite Macrotermes natalensis.</title>
        <authorList>
            <person name="Schwitalla J."/>
            <person name="Benndorf R."/>
            <person name="Martin K."/>
            <person name="De Beer W."/>
            <person name="Kaster A.-K."/>
            <person name="Vollmers J."/>
            <person name="Poulsen M."/>
            <person name="Beemelmanns C."/>
        </authorList>
    </citation>
    <scope>NUCLEOTIDE SEQUENCE [LARGE SCALE GENOMIC DNA]</scope>
    <source>
        <strain evidence="1 2">RB5</strain>
    </source>
</reference>
<accession>A0A7K0C9X9</accession>
<gene>
    <name evidence="1" type="ORF">SRB5_03680</name>
</gene>
<keyword evidence="2" id="KW-1185">Reference proteome</keyword>
<organism evidence="1 2">
    <name type="scientific">Streptomyces smaragdinus</name>
    <dbReference type="NCBI Taxonomy" id="2585196"/>
    <lineage>
        <taxon>Bacteria</taxon>
        <taxon>Bacillati</taxon>
        <taxon>Actinomycetota</taxon>
        <taxon>Actinomycetes</taxon>
        <taxon>Kitasatosporales</taxon>
        <taxon>Streptomycetaceae</taxon>
        <taxon>Streptomyces</taxon>
    </lineage>
</organism>
<dbReference type="AlphaFoldDB" id="A0A7K0C9X9"/>